<accession>A0AAV4QW17</accession>
<organism evidence="1 2">
    <name type="scientific">Caerostris darwini</name>
    <dbReference type="NCBI Taxonomy" id="1538125"/>
    <lineage>
        <taxon>Eukaryota</taxon>
        <taxon>Metazoa</taxon>
        <taxon>Ecdysozoa</taxon>
        <taxon>Arthropoda</taxon>
        <taxon>Chelicerata</taxon>
        <taxon>Arachnida</taxon>
        <taxon>Araneae</taxon>
        <taxon>Araneomorphae</taxon>
        <taxon>Entelegynae</taxon>
        <taxon>Araneoidea</taxon>
        <taxon>Araneidae</taxon>
        <taxon>Caerostris</taxon>
    </lineage>
</organism>
<dbReference type="EMBL" id="BPLQ01005162">
    <property type="protein sequence ID" value="GIY13004.1"/>
    <property type="molecule type" value="Genomic_DNA"/>
</dbReference>
<dbReference type="Proteomes" id="UP001054837">
    <property type="component" value="Unassembled WGS sequence"/>
</dbReference>
<gene>
    <name evidence="1" type="ORF">CDAR_189421</name>
</gene>
<keyword evidence="2" id="KW-1185">Reference proteome</keyword>
<proteinExistence type="predicted"/>
<reference evidence="1 2" key="1">
    <citation type="submission" date="2021-06" db="EMBL/GenBank/DDBJ databases">
        <title>Caerostris darwini draft genome.</title>
        <authorList>
            <person name="Kono N."/>
            <person name="Arakawa K."/>
        </authorList>
    </citation>
    <scope>NUCLEOTIDE SEQUENCE [LARGE SCALE GENOMIC DNA]</scope>
</reference>
<evidence type="ECO:0000313" key="1">
    <source>
        <dbReference type="EMBL" id="GIY13004.1"/>
    </source>
</evidence>
<name>A0AAV4QW17_9ARAC</name>
<comment type="caution">
    <text evidence="1">The sequence shown here is derived from an EMBL/GenBank/DDBJ whole genome shotgun (WGS) entry which is preliminary data.</text>
</comment>
<sequence>MASQYGDTNPNSYILSDYETEPSDYLFPDMRYMQENDVLSTHLQLPPEVSNAFMNQNPQNYESSIQNTRKTLQCLHLRLVFYRDFTKHLIEEILFSTQLIQARAVWNWHTTKSQKLG</sequence>
<evidence type="ECO:0000313" key="2">
    <source>
        <dbReference type="Proteomes" id="UP001054837"/>
    </source>
</evidence>
<dbReference type="AlphaFoldDB" id="A0AAV4QW17"/>
<protein>
    <submittedName>
        <fullName evidence="1">Uncharacterized protein</fullName>
    </submittedName>
</protein>